<dbReference type="InterPro" id="IPR032083">
    <property type="entry name" value="DUF4811"/>
</dbReference>
<keyword evidence="3" id="KW-1185">Reference proteome</keyword>
<organism evidence="2 3">
    <name type="scientific">Apilactobacillus apisilvae</name>
    <dbReference type="NCBI Taxonomy" id="2923364"/>
    <lineage>
        <taxon>Bacteria</taxon>
        <taxon>Bacillati</taxon>
        <taxon>Bacillota</taxon>
        <taxon>Bacilli</taxon>
        <taxon>Lactobacillales</taxon>
        <taxon>Lactobacillaceae</taxon>
        <taxon>Apilactobacillus</taxon>
    </lineage>
</organism>
<sequence length="254" mass="29036">MILIILVISALCFFLFNNLLVKNKALHWTTTIISFVALIISVTFITLNFHDHYGMHKVTDTNETKLVSSNSKMNMLLNQPIGTSGKDKVVIYRTNNNQTKPKTTSTDKNTNYIITDANSAKLVTKTTRYEYKSKTAKFWFDLAQKPTRVKTVNYFYVPKDWLNLTVSQAKALPNIMKKLQSSIQSSGSQAQMKSAAQSYVQGKMMQAMQKNPKMSKESQTKLQKQLVKEFTNQQQAQVMQKMMPQIKQELSKVK</sequence>
<evidence type="ECO:0000313" key="2">
    <source>
        <dbReference type="EMBL" id="UQS84974.1"/>
    </source>
</evidence>
<proteinExistence type="predicted"/>
<keyword evidence="1" id="KW-1133">Transmembrane helix</keyword>
<keyword evidence="1" id="KW-0472">Membrane</keyword>
<dbReference type="Proteomes" id="UP000831859">
    <property type="component" value="Chromosome"/>
</dbReference>
<keyword evidence="1" id="KW-0812">Transmembrane</keyword>
<name>A0ABY4PGW2_9LACO</name>
<feature type="transmembrane region" description="Helical" evidence="1">
    <location>
        <begin position="31"/>
        <end position="49"/>
    </location>
</feature>
<dbReference type="EMBL" id="CP093362">
    <property type="protein sequence ID" value="UQS84974.1"/>
    <property type="molecule type" value="Genomic_DNA"/>
</dbReference>
<reference evidence="2 3" key="1">
    <citation type="journal article" date="2022" name="Int. J. Syst. Evol. Microbiol.">
        <title>Apilactobacillus apisilvae sp. nov., Nicolia spurrieriana gen. nov. sp. nov., Bombilactobacillus folatiphilus sp. nov. and Bombilactobacillus thymidiniphilus sp. nov., four new lactic acid bacterial isolates from stingless bees Tetragonula carbonaria and Austroplebeia australis.</title>
        <authorList>
            <person name="Oliphant S.A."/>
            <person name="Watson-Haigh N.S."/>
            <person name="Sumby K.M."/>
            <person name="Gardner J."/>
            <person name="Groom S."/>
            <person name="Jiranek V."/>
        </authorList>
    </citation>
    <scope>NUCLEOTIDE SEQUENCE [LARGE SCALE GENOMIC DNA]</scope>
    <source>
        <strain evidence="2 3">SG5_A10</strain>
    </source>
</reference>
<gene>
    <name evidence="2" type="ORF">MOO46_06945</name>
</gene>
<dbReference type="RefSeq" id="WP_249510953.1">
    <property type="nucleotide sequence ID" value="NZ_CP093362.1"/>
</dbReference>
<protein>
    <submittedName>
        <fullName evidence="2">DUF4811 domain-containing protein</fullName>
    </submittedName>
</protein>
<dbReference type="Pfam" id="PF16069">
    <property type="entry name" value="DUF4811"/>
    <property type="match status" value="1"/>
</dbReference>
<accession>A0ABY4PGW2</accession>
<evidence type="ECO:0000256" key="1">
    <source>
        <dbReference type="SAM" id="Phobius"/>
    </source>
</evidence>
<evidence type="ECO:0000313" key="3">
    <source>
        <dbReference type="Proteomes" id="UP000831859"/>
    </source>
</evidence>